<evidence type="ECO:0000313" key="1">
    <source>
        <dbReference type="EMBL" id="PTL35019.1"/>
    </source>
</evidence>
<dbReference type="Gene3D" id="3.10.20.860">
    <property type="match status" value="1"/>
</dbReference>
<name>A0A2T4TV85_9BACT</name>
<accession>A0A2T4TV85</accession>
<reference evidence="2" key="2">
    <citation type="journal article" date="2018" name="Environ. Microbiol.">
        <title>Bloom of a denitrifying methanotroph, 'Candidatus Methylomirabilis limnetica', in a deep stratified lake.</title>
        <authorList>
            <person name="Graf J.S."/>
            <person name="Mayr M.J."/>
            <person name="Marchant H.K."/>
            <person name="Tienken D."/>
            <person name="Hach P.F."/>
            <person name="Brand A."/>
            <person name="Schubert C.J."/>
            <person name="Kuypers M.M."/>
            <person name="Milucka J."/>
        </authorList>
    </citation>
    <scope>NUCLEOTIDE SEQUENCE [LARGE SCALE GENOMIC DNA]</scope>
    <source>
        <strain evidence="2">Zug</strain>
    </source>
</reference>
<keyword evidence="2" id="KW-1185">Reference proteome</keyword>
<gene>
    <name evidence="1" type="ORF">CLG94_11930</name>
</gene>
<dbReference type="Proteomes" id="UP000241436">
    <property type="component" value="Unassembled WGS sequence"/>
</dbReference>
<dbReference type="EMBL" id="NVQC01000034">
    <property type="protein sequence ID" value="PTL35019.1"/>
    <property type="molecule type" value="Genomic_DNA"/>
</dbReference>
<proteinExistence type="predicted"/>
<dbReference type="InterPro" id="IPR022453">
    <property type="entry name" value="Znf_MqsA-type"/>
</dbReference>
<dbReference type="NCBIfam" id="TIGR03831">
    <property type="entry name" value="YgiT_finger"/>
    <property type="match status" value="1"/>
</dbReference>
<sequence>MSHLRRTCKERRVKQQFWVKGKLIVMENVPAGVCPQCGEKVVKADVGRQVAALLEDSKHRRTARTISVPVIRYTREVA</sequence>
<protein>
    <submittedName>
        <fullName evidence="1">YgiT-type zinc finger domain-containing protein</fullName>
    </submittedName>
</protein>
<comment type="caution">
    <text evidence="1">The sequence shown here is derived from an EMBL/GenBank/DDBJ whole genome shotgun (WGS) entry which is preliminary data.</text>
</comment>
<dbReference type="RefSeq" id="WP_107563850.1">
    <property type="nucleotide sequence ID" value="NZ_NVQC01000034.1"/>
</dbReference>
<dbReference type="AlphaFoldDB" id="A0A2T4TV85"/>
<dbReference type="OrthoDB" id="9812340at2"/>
<organism evidence="1 2">
    <name type="scientific">Candidatus Methylomirabilis limnetica</name>
    <dbReference type="NCBI Taxonomy" id="2033718"/>
    <lineage>
        <taxon>Bacteria</taxon>
        <taxon>Candidatus Methylomirabilota</taxon>
        <taxon>Candidatus Methylomirabilia</taxon>
        <taxon>Candidatus Methylomirabilales</taxon>
        <taxon>Candidatus Methylomirabilaceae</taxon>
        <taxon>Candidatus Methylomirabilis</taxon>
    </lineage>
</organism>
<reference evidence="1 2" key="1">
    <citation type="submission" date="2017-09" db="EMBL/GenBank/DDBJ databases">
        <title>Bloom of a denitrifying methanotroph, Candidatus Methylomirabilis limnetica, in a deep stratified lake.</title>
        <authorList>
            <person name="Graf J.S."/>
            <person name="Marchant H.K."/>
            <person name="Tienken D."/>
            <person name="Hach P.F."/>
            <person name="Brand A."/>
            <person name="Schubert C.J."/>
            <person name="Kuypers M.M."/>
            <person name="Milucka J."/>
        </authorList>
    </citation>
    <scope>NUCLEOTIDE SEQUENCE [LARGE SCALE GENOMIC DNA]</scope>
    <source>
        <strain evidence="1 2">Zug</strain>
    </source>
</reference>
<evidence type="ECO:0000313" key="2">
    <source>
        <dbReference type="Proteomes" id="UP000241436"/>
    </source>
</evidence>